<dbReference type="InterPro" id="IPR005618">
    <property type="entry name" value="OMPW"/>
</dbReference>
<name>A0A1L3EWM9_9GAMM</name>
<evidence type="ECO:0000313" key="1">
    <source>
        <dbReference type="EMBL" id="APG05455.1"/>
    </source>
</evidence>
<reference evidence="2" key="1">
    <citation type="submission" date="2016-09" db="EMBL/GenBank/DDBJ databases">
        <authorList>
            <person name="Lysoe E."/>
        </authorList>
    </citation>
    <scope>NUCLEOTIDE SEQUENCE [LARGE SCALE GENOMIC DNA]</scope>
    <source>
        <strain evidence="2">LJ96T</strain>
    </source>
</reference>
<gene>
    <name evidence="1" type="ORF">BJI69_17115</name>
</gene>
<dbReference type="GO" id="GO:0019867">
    <property type="term" value="C:outer membrane"/>
    <property type="evidence" value="ECO:0007669"/>
    <property type="project" value="InterPro"/>
</dbReference>
<dbReference type="STRING" id="1440763.BJI69_17115"/>
<dbReference type="GO" id="GO:0055085">
    <property type="term" value="P:transmembrane transport"/>
    <property type="evidence" value="ECO:0007669"/>
    <property type="project" value="TreeGrafter"/>
</dbReference>
<dbReference type="PANTHER" id="PTHR36920:SF1">
    <property type="entry name" value="OUTER MEMBRANE PROTEIN W"/>
    <property type="match status" value="1"/>
</dbReference>
<dbReference type="InterPro" id="IPR011250">
    <property type="entry name" value="OMP/PagP_B-barrel"/>
</dbReference>
<dbReference type="Gene3D" id="2.40.160.20">
    <property type="match status" value="1"/>
</dbReference>
<dbReference type="Pfam" id="PF03922">
    <property type="entry name" value="OmpW"/>
    <property type="match status" value="1"/>
</dbReference>
<dbReference type="PANTHER" id="PTHR36920">
    <property type="match status" value="1"/>
</dbReference>
<keyword evidence="2" id="KW-1185">Reference proteome</keyword>
<proteinExistence type="predicted"/>
<dbReference type="KEGG" id="lrz:BJI69_17115"/>
<evidence type="ECO:0000313" key="2">
    <source>
        <dbReference type="Proteomes" id="UP000182987"/>
    </source>
</evidence>
<accession>A0A1L3EWM9</accession>
<dbReference type="EMBL" id="CP017480">
    <property type="protein sequence ID" value="APG05455.1"/>
    <property type="molecule type" value="Genomic_DNA"/>
</dbReference>
<protein>
    <recommendedName>
        <fullName evidence="3">OmpW family protein</fullName>
    </recommendedName>
</protein>
<dbReference type="SUPFAM" id="SSF56925">
    <property type="entry name" value="OMPA-like"/>
    <property type="match status" value="1"/>
</dbReference>
<evidence type="ECO:0008006" key="3">
    <source>
        <dbReference type="Google" id="ProtNLM"/>
    </source>
</evidence>
<organism evidence="1 2">
    <name type="scientific">Luteibacter rhizovicinus DSM 16549</name>
    <dbReference type="NCBI Taxonomy" id="1440763"/>
    <lineage>
        <taxon>Bacteria</taxon>
        <taxon>Pseudomonadati</taxon>
        <taxon>Pseudomonadota</taxon>
        <taxon>Gammaproteobacteria</taxon>
        <taxon>Lysobacterales</taxon>
        <taxon>Rhodanobacteraceae</taxon>
        <taxon>Luteibacter</taxon>
    </lineage>
</organism>
<sequence>MQAGKEFDVSHLKHLIIAGVLCAAPLGNAVAQSVESPWIVHVGAHVVDPKSNTGDLAGLSSSTTRSLRPSVSVEYLLTPSWSVELLAALPFQHDVRLDGQRAVGVKQLPPVVGVNYRFLAGQTVSPFLGVGVNYTHFFDTKGHNALDGTNVSLGDTWGIAWHGGVDIALNARWTFTVDARWIDIDSKVKVDGARVGTAHLDPWVYGVSVGYRF</sequence>
<dbReference type="OrthoDB" id="9807574at2"/>
<dbReference type="AlphaFoldDB" id="A0A1L3EWM9"/>
<dbReference type="Proteomes" id="UP000182987">
    <property type="component" value="Chromosome"/>
</dbReference>